<accession>A0A5J9SPL0</accession>
<evidence type="ECO:0000313" key="2">
    <source>
        <dbReference type="Proteomes" id="UP000324897"/>
    </source>
</evidence>
<protein>
    <submittedName>
        <fullName evidence="1">Uncharacterized protein</fullName>
    </submittedName>
</protein>
<reference evidence="1 2" key="1">
    <citation type="journal article" date="2019" name="Sci. Rep.">
        <title>A high-quality genome of Eragrostis curvula grass provides insights into Poaceae evolution and supports new strategies to enhance forage quality.</title>
        <authorList>
            <person name="Carballo J."/>
            <person name="Santos B.A.C.M."/>
            <person name="Zappacosta D."/>
            <person name="Garbus I."/>
            <person name="Selva J.P."/>
            <person name="Gallo C.A."/>
            <person name="Diaz A."/>
            <person name="Albertini E."/>
            <person name="Caccamo M."/>
            <person name="Echenique V."/>
        </authorList>
    </citation>
    <scope>NUCLEOTIDE SEQUENCE [LARGE SCALE GENOMIC DNA]</scope>
    <source>
        <strain evidence="2">cv. Victoria</strain>
        <tissue evidence="1">Leaf</tissue>
    </source>
</reference>
<keyword evidence="2" id="KW-1185">Reference proteome</keyword>
<proteinExistence type="predicted"/>
<dbReference type="Gramene" id="TVU00928">
    <property type="protein sequence ID" value="TVU00928"/>
    <property type="gene ID" value="EJB05_53659"/>
</dbReference>
<dbReference type="EMBL" id="RWGY01000529">
    <property type="protein sequence ID" value="TVU00928.1"/>
    <property type="molecule type" value="Genomic_DNA"/>
</dbReference>
<evidence type="ECO:0000313" key="1">
    <source>
        <dbReference type="EMBL" id="TVU00928.1"/>
    </source>
</evidence>
<comment type="caution">
    <text evidence="1">The sequence shown here is derived from an EMBL/GenBank/DDBJ whole genome shotgun (WGS) entry which is preliminary data.</text>
</comment>
<feature type="non-terminal residue" evidence="1">
    <location>
        <position position="1"/>
    </location>
</feature>
<dbReference type="AlphaFoldDB" id="A0A5J9SPL0"/>
<gene>
    <name evidence="1" type="ORF">EJB05_53659</name>
</gene>
<name>A0A5J9SPL0_9POAL</name>
<organism evidence="1 2">
    <name type="scientific">Eragrostis curvula</name>
    <name type="common">weeping love grass</name>
    <dbReference type="NCBI Taxonomy" id="38414"/>
    <lineage>
        <taxon>Eukaryota</taxon>
        <taxon>Viridiplantae</taxon>
        <taxon>Streptophyta</taxon>
        <taxon>Embryophyta</taxon>
        <taxon>Tracheophyta</taxon>
        <taxon>Spermatophyta</taxon>
        <taxon>Magnoliopsida</taxon>
        <taxon>Liliopsida</taxon>
        <taxon>Poales</taxon>
        <taxon>Poaceae</taxon>
        <taxon>PACMAD clade</taxon>
        <taxon>Chloridoideae</taxon>
        <taxon>Eragrostideae</taxon>
        <taxon>Eragrostidinae</taxon>
        <taxon>Eragrostis</taxon>
    </lineage>
</organism>
<sequence length="220" mass="24654">MPTRVRAWWHRGDEPLRSAARFRLARRMGILGGGAVVMKELQYPRSSLPSVIWCSGVAIKHAIDRPPCSFSTEGLRAKKQSRLQGNELWAHPLALFSLQRNLRRFINFVSIFGIPKCTVVFGGMELHVFATRSSYPHNLDSTVTIGHSVGITFSCLVLAQPTAATSCPNQSSRQQLHRVVKDWSPIETGYSASYMMCRALMLPDLASFVEEMEIYLSTEP</sequence>
<dbReference type="Proteomes" id="UP000324897">
    <property type="component" value="Unassembled WGS sequence"/>
</dbReference>